<evidence type="ECO:0000313" key="3">
    <source>
        <dbReference type="Proteomes" id="UP000076420"/>
    </source>
</evidence>
<dbReference type="AlphaFoldDB" id="A0A2C9LL43"/>
<dbReference type="VEuPathDB" id="VectorBase:BGLAX_050923"/>
<evidence type="ECO:0000313" key="2">
    <source>
        <dbReference type="EnsemblMetazoa" id="BGLB032347-PA"/>
    </source>
</evidence>
<dbReference type="InterPro" id="IPR036047">
    <property type="entry name" value="F-box-like_dom_sf"/>
</dbReference>
<protein>
    <recommendedName>
        <fullName evidence="1">F-box domain-containing protein</fullName>
    </recommendedName>
</protein>
<dbReference type="VEuPathDB" id="VectorBase:BGLB032347"/>
<dbReference type="Proteomes" id="UP000076420">
    <property type="component" value="Unassembled WGS sequence"/>
</dbReference>
<gene>
    <name evidence="2" type="primary">106062600</name>
</gene>
<organism evidence="2 3">
    <name type="scientific">Biomphalaria glabrata</name>
    <name type="common">Bloodfluke planorb</name>
    <name type="synonym">Freshwater snail</name>
    <dbReference type="NCBI Taxonomy" id="6526"/>
    <lineage>
        <taxon>Eukaryota</taxon>
        <taxon>Metazoa</taxon>
        <taxon>Spiralia</taxon>
        <taxon>Lophotrochozoa</taxon>
        <taxon>Mollusca</taxon>
        <taxon>Gastropoda</taxon>
        <taxon>Heterobranchia</taxon>
        <taxon>Euthyneura</taxon>
        <taxon>Panpulmonata</taxon>
        <taxon>Hygrophila</taxon>
        <taxon>Lymnaeoidea</taxon>
        <taxon>Planorbidae</taxon>
        <taxon>Biomphalaria</taxon>
    </lineage>
</organism>
<dbReference type="Gene3D" id="1.20.1280.50">
    <property type="match status" value="1"/>
</dbReference>
<dbReference type="SUPFAM" id="SSF81383">
    <property type="entry name" value="F-box domain"/>
    <property type="match status" value="1"/>
</dbReference>
<dbReference type="EnsemblMetazoa" id="BGLB032347-RA">
    <property type="protein sequence ID" value="BGLB032347-PA"/>
    <property type="gene ID" value="BGLB032347"/>
</dbReference>
<name>A0A2C9LL43_BIOGL</name>
<dbReference type="Pfam" id="PF12937">
    <property type="entry name" value="F-box-like"/>
    <property type="match status" value="1"/>
</dbReference>
<dbReference type="InterPro" id="IPR001810">
    <property type="entry name" value="F-box_dom"/>
</dbReference>
<dbReference type="KEGG" id="bgt:106062600"/>
<proteinExistence type="predicted"/>
<dbReference type="PROSITE" id="PS50181">
    <property type="entry name" value="FBOX"/>
    <property type="match status" value="1"/>
</dbReference>
<evidence type="ECO:0000259" key="1">
    <source>
        <dbReference type="PROSITE" id="PS50181"/>
    </source>
</evidence>
<feature type="domain" description="F-box" evidence="1">
    <location>
        <begin position="61"/>
        <end position="107"/>
    </location>
</feature>
<reference evidence="2" key="1">
    <citation type="submission" date="2020-05" db="UniProtKB">
        <authorList>
            <consortium name="EnsemblMetazoa"/>
        </authorList>
    </citation>
    <scope>IDENTIFICATION</scope>
    <source>
        <strain evidence="2">BB02</strain>
    </source>
</reference>
<accession>A0A2C9LL43</accession>
<sequence length="139" mass="16295">MSASNTTNEPGNRGGVIRKYPEDTPMEIEEEHASKRMRLTYQRGADLNVYNKPAQAKVHLEPDWSLLPYTVLKHIYTVLPNTHRYSMSLTCRSWNAPFRTPDLWRNLTFRFNRVQDKKAKRFCQTMVPTGVRHLNIDCK</sequence>